<dbReference type="Proteomes" id="UP000789405">
    <property type="component" value="Unassembled WGS sequence"/>
</dbReference>
<reference evidence="1" key="1">
    <citation type="submission" date="2021-06" db="EMBL/GenBank/DDBJ databases">
        <authorList>
            <person name="Kallberg Y."/>
            <person name="Tangrot J."/>
            <person name="Rosling A."/>
        </authorList>
    </citation>
    <scope>NUCLEOTIDE SEQUENCE</scope>
    <source>
        <strain evidence="1">MA453B</strain>
    </source>
</reference>
<keyword evidence="2" id="KW-1185">Reference proteome</keyword>
<dbReference type="EMBL" id="CAJVPY010012909">
    <property type="protein sequence ID" value="CAG8737297.1"/>
    <property type="molecule type" value="Genomic_DNA"/>
</dbReference>
<accession>A0A9N9IHH0</accession>
<name>A0A9N9IHH0_9GLOM</name>
<dbReference type="AlphaFoldDB" id="A0A9N9IHH0"/>
<proteinExistence type="predicted"/>
<protein>
    <submittedName>
        <fullName evidence="1">8762_t:CDS:1</fullName>
    </submittedName>
</protein>
<sequence>MRIGNYKLANDDQKEKKSGIKEKLQTDKIHFDLVASDKDSIIYCKKKHNKYSIHNHLIVKYEDYLHLSKEEFMKNTITNFEKNLQFYLAICRCSYDDLIDFSKCIWCNLDCCSQRILARYDENSDPFDYSITQTVNNNKSGKN</sequence>
<comment type="caution">
    <text evidence="1">The sequence shown here is derived from an EMBL/GenBank/DDBJ whole genome shotgun (WGS) entry which is preliminary data.</text>
</comment>
<organism evidence="1 2">
    <name type="scientific">Dentiscutata erythropus</name>
    <dbReference type="NCBI Taxonomy" id="1348616"/>
    <lineage>
        <taxon>Eukaryota</taxon>
        <taxon>Fungi</taxon>
        <taxon>Fungi incertae sedis</taxon>
        <taxon>Mucoromycota</taxon>
        <taxon>Glomeromycotina</taxon>
        <taxon>Glomeromycetes</taxon>
        <taxon>Diversisporales</taxon>
        <taxon>Gigasporaceae</taxon>
        <taxon>Dentiscutata</taxon>
    </lineage>
</organism>
<evidence type="ECO:0000313" key="1">
    <source>
        <dbReference type="EMBL" id="CAG8737297.1"/>
    </source>
</evidence>
<gene>
    <name evidence="1" type="ORF">DERYTH_LOCUS15675</name>
</gene>
<evidence type="ECO:0000313" key="2">
    <source>
        <dbReference type="Proteomes" id="UP000789405"/>
    </source>
</evidence>